<dbReference type="InterPro" id="IPR002401">
    <property type="entry name" value="Cyt_P450_E_grp-I"/>
</dbReference>
<sequence>MESLHTSIIPHSSGWTFAMITLPLLVPLLFLSLLLLFILERYLTYRKLCQKYSHLPGYTQFCPPVVASWLPSFLLPHGTLTNPTGYFLMEKIKQSMKEFKTDYYKVIIFTTPMVVISNPEMGKEISLKGTKMYRKKPHSKRSFIELFNGSNVFAEDEHAAWAHQRHLIEPGFSPESLKMVSHVTSECIQQEMIPHLNANLEKRDVMSDFAKLTMNVIGSAGFSYNFDSFCMTAQSPKFGTKNKLFPSLYRHFEIIAHSILETAFENIIQHREQQDENGQEEDDKSDILSLLLRERKISGKQGGGSLTDSELVSNAFILLVAGHETTARTLGFALYLLCKNPHIQQELHHFVDRFCEENQKETFDYEDFTSGRLDYLKAVFKETLRLYPVAMGVIRECVKSFEWKKQNIPKGSLVFYSWIMSMSSEEYWEEPEQFKPIRFLKKENNHHDEKDPTKGTVYNPQSNPFVYTPFGIGGRICIGKHFAEVEGIIALAYLARNYSFKLSDPNYQLEVDMRVTLRPMEPILVDFIPRRR</sequence>
<keyword evidence="3 8" id="KW-0349">Heme</keyword>
<keyword evidence="4 8" id="KW-0479">Metal-binding</keyword>
<comment type="similarity">
    <text evidence="2 9">Belongs to the cytochrome P450 family.</text>
</comment>
<evidence type="ECO:0000256" key="7">
    <source>
        <dbReference type="ARBA" id="ARBA00023033"/>
    </source>
</evidence>
<evidence type="ECO:0000313" key="11">
    <source>
        <dbReference type="EMBL" id="KAF0973907.1"/>
    </source>
</evidence>
<dbReference type="Gene3D" id="1.10.630.10">
    <property type="entry name" value="Cytochrome P450"/>
    <property type="match status" value="1"/>
</dbReference>
<dbReference type="VEuPathDB" id="AmoebaDB:NfTy_010110"/>
<dbReference type="VEuPathDB" id="AmoebaDB:NF0088660"/>
<keyword evidence="10" id="KW-0812">Transmembrane</keyword>
<keyword evidence="5 9" id="KW-0560">Oxidoreductase</keyword>
<dbReference type="InterPro" id="IPR001128">
    <property type="entry name" value="Cyt_P450"/>
</dbReference>
<proteinExistence type="inferred from homology"/>
<dbReference type="GO" id="GO:0004497">
    <property type="term" value="F:monooxygenase activity"/>
    <property type="evidence" value="ECO:0007669"/>
    <property type="project" value="UniProtKB-KW"/>
</dbReference>
<keyword evidence="6 8" id="KW-0408">Iron</keyword>
<dbReference type="AlphaFoldDB" id="A0A6A5B982"/>
<comment type="caution">
    <text evidence="11">The sequence shown here is derived from an EMBL/GenBank/DDBJ whole genome shotgun (WGS) entry which is preliminary data.</text>
</comment>
<dbReference type="RefSeq" id="XP_044558620.1">
    <property type="nucleotide sequence ID" value="XM_044711023.1"/>
</dbReference>
<dbReference type="Proteomes" id="UP000444721">
    <property type="component" value="Unassembled WGS sequence"/>
</dbReference>
<comment type="cofactor">
    <cofactor evidence="1 8">
        <name>heme</name>
        <dbReference type="ChEBI" id="CHEBI:30413"/>
    </cofactor>
</comment>
<protein>
    <recommendedName>
        <fullName evidence="13">Cytochrome P450</fullName>
    </recommendedName>
</protein>
<gene>
    <name evidence="11" type="ORF">FDP41_007294</name>
</gene>
<dbReference type="InterPro" id="IPR036396">
    <property type="entry name" value="Cyt_P450_sf"/>
</dbReference>
<evidence type="ECO:0000256" key="10">
    <source>
        <dbReference type="SAM" id="Phobius"/>
    </source>
</evidence>
<dbReference type="Pfam" id="PF00067">
    <property type="entry name" value="p450"/>
    <property type="match status" value="1"/>
</dbReference>
<evidence type="ECO:0008006" key="13">
    <source>
        <dbReference type="Google" id="ProtNLM"/>
    </source>
</evidence>
<dbReference type="OMA" id="VLHQYTE"/>
<dbReference type="PANTHER" id="PTHR24292:SF102">
    <property type="entry name" value="CYTOCHROME P450 FAMILY-RELATED"/>
    <property type="match status" value="1"/>
</dbReference>
<name>A0A6A5B982_NAEFO</name>
<dbReference type="InterPro" id="IPR017972">
    <property type="entry name" value="Cyt_P450_CS"/>
</dbReference>
<dbReference type="GeneID" id="68114512"/>
<evidence type="ECO:0000256" key="1">
    <source>
        <dbReference type="ARBA" id="ARBA00001971"/>
    </source>
</evidence>
<evidence type="ECO:0000256" key="4">
    <source>
        <dbReference type="ARBA" id="ARBA00022723"/>
    </source>
</evidence>
<keyword evidence="7 9" id="KW-0503">Monooxygenase</keyword>
<evidence type="ECO:0000256" key="6">
    <source>
        <dbReference type="ARBA" id="ARBA00023004"/>
    </source>
</evidence>
<dbReference type="GO" id="GO:0005506">
    <property type="term" value="F:iron ion binding"/>
    <property type="evidence" value="ECO:0007669"/>
    <property type="project" value="InterPro"/>
</dbReference>
<dbReference type="PANTHER" id="PTHR24292">
    <property type="entry name" value="CYTOCHROME P450"/>
    <property type="match status" value="1"/>
</dbReference>
<reference evidence="11 12" key="1">
    <citation type="journal article" date="2019" name="Sci. Rep.">
        <title>Nanopore sequencing improves the draft genome of the human pathogenic amoeba Naegleria fowleri.</title>
        <authorList>
            <person name="Liechti N."/>
            <person name="Schurch N."/>
            <person name="Bruggmann R."/>
            <person name="Wittwer M."/>
        </authorList>
    </citation>
    <scope>NUCLEOTIDE SEQUENCE [LARGE SCALE GENOMIC DNA]</scope>
    <source>
        <strain evidence="11 12">ATCC 30894</strain>
    </source>
</reference>
<evidence type="ECO:0000256" key="2">
    <source>
        <dbReference type="ARBA" id="ARBA00010617"/>
    </source>
</evidence>
<dbReference type="InterPro" id="IPR050476">
    <property type="entry name" value="Insect_CytP450_Detox"/>
</dbReference>
<evidence type="ECO:0000256" key="9">
    <source>
        <dbReference type="RuleBase" id="RU000461"/>
    </source>
</evidence>
<dbReference type="VEuPathDB" id="AmoebaDB:FDP41_007294"/>
<feature type="transmembrane region" description="Helical" evidence="10">
    <location>
        <begin position="15"/>
        <end position="39"/>
    </location>
</feature>
<dbReference type="PRINTS" id="PR00385">
    <property type="entry name" value="P450"/>
</dbReference>
<evidence type="ECO:0000256" key="5">
    <source>
        <dbReference type="ARBA" id="ARBA00023002"/>
    </source>
</evidence>
<dbReference type="GO" id="GO:0016705">
    <property type="term" value="F:oxidoreductase activity, acting on paired donors, with incorporation or reduction of molecular oxygen"/>
    <property type="evidence" value="ECO:0007669"/>
    <property type="project" value="InterPro"/>
</dbReference>
<dbReference type="PROSITE" id="PS00086">
    <property type="entry name" value="CYTOCHROME_P450"/>
    <property type="match status" value="1"/>
</dbReference>
<dbReference type="GO" id="GO:0020037">
    <property type="term" value="F:heme binding"/>
    <property type="evidence" value="ECO:0007669"/>
    <property type="project" value="InterPro"/>
</dbReference>
<keyword evidence="10" id="KW-0472">Membrane</keyword>
<feature type="binding site" description="axial binding residue" evidence="8">
    <location>
        <position position="477"/>
    </location>
    <ligand>
        <name>heme</name>
        <dbReference type="ChEBI" id="CHEBI:30413"/>
    </ligand>
    <ligandPart>
        <name>Fe</name>
        <dbReference type="ChEBI" id="CHEBI:18248"/>
    </ligandPart>
</feature>
<accession>A0A6A5B982</accession>
<dbReference type="OrthoDB" id="1470350at2759"/>
<evidence type="ECO:0000256" key="3">
    <source>
        <dbReference type="ARBA" id="ARBA00022617"/>
    </source>
</evidence>
<keyword evidence="12" id="KW-1185">Reference proteome</keyword>
<evidence type="ECO:0000313" key="12">
    <source>
        <dbReference type="Proteomes" id="UP000444721"/>
    </source>
</evidence>
<dbReference type="SUPFAM" id="SSF48264">
    <property type="entry name" value="Cytochrome P450"/>
    <property type="match status" value="1"/>
</dbReference>
<dbReference type="PRINTS" id="PR00463">
    <property type="entry name" value="EP450I"/>
</dbReference>
<dbReference type="EMBL" id="VFQX01000058">
    <property type="protein sequence ID" value="KAF0973907.1"/>
    <property type="molecule type" value="Genomic_DNA"/>
</dbReference>
<organism evidence="11 12">
    <name type="scientific">Naegleria fowleri</name>
    <name type="common">Brain eating amoeba</name>
    <dbReference type="NCBI Taxonomy" id="5763"/>
    <lineage>
        <taxon>Eukaryota</taxon>
        <taxon>Discoba</taxon>
        <taxon>Heterolobosea</taxon>
        <taxon>Tetramitia</taxon>
        <taxon>Eutetramitia</taxon>
        <taxon>Vahlkampfiidae</taxon>
        <taxon>Naegleria</taxon>
    </lineage>
</organism>
<evidence type="ECO:0000256" key="8">
    <source>
        <dbReference type="PIRSR" id="PIRSR602401-1"/>
    </source>
</evidence>
<keyword evidence="10" id="KW-1133">Transmembrane helix</keyword>